<accession>A0A087H2J8</accession>
<feature type="region of interest" description="Disordered" evidence="9">
    <location>
        <begin position="1"/>
        <end position="73"/>
    </location>
</feature>
<dbReference type="PANTHER" id="PTHR33573">
    <property type="entry name" value="CASP-LIKE PROTEIN 4A4"/>
    <property type="match status" value="1"/>
</dbReference>
<name>A0A087H2J8_ARAAL</name>
<evidence type="ECO:0000256" key="2">
    <source>
        <dbReference type="ARBA" id="ARBA00007651"/>
    </source>
</evidence>
<dbReference type="InterPro" id="IPR006702">
    <property type="entry name" value="CASP_dom"/>
</dbReference>
<keyword evidence="4 8" id="KW-1003">Cell membrane</keyword>
<dbReference type="eggNOG" id="ENOG502QW75">
    <property type="taxonomic scope" value="Eukaryota"/>
</dbReference>
<keyword evidence="5 8" id="KW-0812">Transmembrane</keyword>
<feature type="compositionally biased region" description="Basic and acidic residues" evidence="9">
    <location>
        <begin position="58"/>
        <end position="73"/>
    </location>
</feature>
<proteinExistence type="inferred from homology"/>
<organism evidence="11 12">
    <name type="scientific">Arabis alpina</name>
    <name type="common">Alpine rock-cress</name>
    <dbReference type="NCBI Taxonomy" id="50452"/>
    <lineage>
        <taxon>Eukaryota</taxon>
        <taxon>Viridiplantae</taxon>
        <taxon>Streptophyta</taxon>
        <taxon>Embryophyta</taxon>
        <taxon>Tracheophyta</taxon>
        <taxon>Spermatophyta</taxon>
        <taxon>Magnoliopsida</taxon>
        <taxon>eudicotyledons</taxon>
        <taxon>Gunneridae</taxon>
        <taxon>Pentapetalae</taxon>
        <taxon>rosids</taxon>
        <taxon>malvids</taxon>
        <taxon>Brassicales</taxon>
        <taxon>Brassicaceae</taxon>
        <taxon>Arabideae</taxon>
        <taxon>Arabis</taxon>
    </lineage>
</organism>
<feature type="compositionally biased region" description="Low complexity" evidence="9">
    <location>
        <begin position="1"/>
        <end position="19"/>
    </location>
</feature>
<evidence type="ECO:0000256" key="3">
    <source>
        <dbReference type="ARBA" id="ARBA00011489"/>
    </source>
</evidence>
<dbReference type="EMBL" id="CM002872">
    <property type="protein sequence ID" value="KFK36350.1"/>
    <property type="molecule type" value="Genomic_DNA"/>
</dbReference>
<dbReference type="GO" id="GO:0005886">
    <property type="term" value="C:plasma membrane"/>
    <property type="evidence" value="ECO:0007669"/>
    <property type="project" value="UniProtKB-SubCell"/>
</dbReference>
<comment type="subunit">
    <text evidence="3 8">Homodimer and heterodimers.</text>
</comment>
<evidence type="ECO:0000313" key="12">
    <source>
        <dbReference type="Proteomes" id="UP000029120"/>
    </source>
</evidence>
<evidence type="ECO:0000256" key="1">
    <source>
        <dbReference type="ARBA" id="ARBA00004651"/>
    </source>
</evidence>
<dbReference type="PANTHER" id="PTHR33573:SF50">
    <property type="entry name" value="CASP-LIKE PROTEIN 4A3"/>
    <property type="match status" value="1"/>
</dbReference>
<keyword evidence="6 8" id="KW-1133">Transmembrane helix</keyword>
<evidence type="ECO:0000256" key="7">
    <source>
        <dbReference type="ARBA" id="ARBA00023136"/>
    </source>
</evidence>
<evidence type="ECO:0000256" key="8">
    <source>
        <dbReference type="RuleBase" id="RU361233"/>
    </source>
</evidence>
<evidence type="ECO:0000259" key="10">
    <source>
        <dbReference type="Pfam" id="PF04535"/>
    </source>
</evidence>
<comment type="subcellular location">
    <subcellularLocation>
        <location evidence="1 8">Cell membrane</location>
        <topology evidence="1 8">Multi-pass membrane protein</topology>
    </subcellularLocation>
</comment>
<sequence length="286" mass="32018">MISPMRSPMSPSSDKSLPPTTDTSMAIVTFDKSTTQFSSSPSPPHSLNYSSESEEEEEKKRKLESRRNKNPVKAEETLVVHNHNQNHNLTVKDVVLSPVPIRKSSRVGSGRRSSGGQRSGAVLAILRRSKREEVVKFSALGFRLSEVVLALISFSIMAADKTQGWSGDSFDRYKEYRFCLSVNVVAFVYSSFQACDLAYHLVKEKHLIRHHLRPLFEFIMDQVLAYLLITASTAAATRADDWVSNWGKDRFTEMASASIAMSFLAFLAFAFSSLISGYNIFNQDTL</sequence>
<dbReference type="AlphaFoldDB" id="A0A087H2J8"/>
<dbReference type="Pfam" id="PF04535">
    <property type="entry name" value="CASP_dom"/>
    <property type="match status" value="1"/>
</dbReference>
<feature type="transmembrane region" description="Helical" evidence="8">
    <location>
        <begin position="223"/>
        <end position="239"/>
    </location>
</feature>
<dbReference type="OMA" id="REYRFCL"/>
<gene>
    <name evidence="11" type="ordered locus">AALP_Aa4g110900</name>
</gene>
<feature type="transmembrane region" description="Helical" evidence="8">
    <location>
        <begin position="178"/>
        <end position="202"/>
    </location>
</feature>
<feature type="domain" description="Casparian strip membrane protein" evidence="10">
    <location>
        <begin position="135"/>
        <end position="268"/>
    </location>
</feature>
<evidence type="ECO:0000313" key="11">
    <source>
        <dbReference type="EMBL" id="KFK36350.1"/>
    </source>
</evidence>
<feature type="transmembrane region" description="Helical" evidence="8">
    <location>
        <begin position="259"/>
        <end position="281"/>
    </location>
</feature>
<protein>
    <recommendedName>
        <fullName evidence="8">CASP-like protein</fullName>
    </recommendedName>
</protein>
<dbReference type="OrthoDB" id="672180at2759"/>
<dbReference type="Proteomes" id="UP000029120">
    <property type="component" value="Chromosome 4"/>
</dbReference>
<evidence type="ECO:0000256" key="9">
    <source>
        <dbReference type="SAM" id="MobiDB-lite"/>
    </source>
</evidence>
<evidence type="ECO:0000256" key="5">
    <source>
        <dbReference type="ARBA" id="ARBA00022692"/>
    </source>
</evidence>
<feature type="transmembrane region" description="Helical" evidence="8">
    <location>
        <begin position="137"/>
        <end position="158"/>
    </location>
</feature>
<dbReference type="Gramene" id="KFK36350">
    <property type="protein sequence ID" value="KFK36350"/>
    <property type="gene ID" value="AALP_AA4G110900"/>
</dbReference>
<comment type="similarity">
    <text evidence="2 8">Belongs to the Casparian strip membrane proteins (CASP) family.</text>
</comment>
<evidence type="ECO:0000256" key="4">
    <source>
        <dbReference type="ARBA" id="ARBA00022475"/>
    </source>
</evidence>
<keyword evidence="7 8" id="KW-0472">Membrane</keyword>
<reference evidence="12" key="1">
    <citation type="journal article" date="2015" name="Nat. Plants">
        <title>Genome expansion of Arabis alpina linked with retrotransposition and reduced symmetric DNA methylation.</title>
        <authorList>
            <person name="Willing E.M."/>
            <person name="Rawat V."/>
            <person name="Mandakova T."/>
            <person name="Maumus F."/>
            <person name="James G.V."/>
            <person name="Nordstroem K.J."/>
            <person name="Becker C."/>
            <person name="Warthmann N."/>
            <person name="Chica C."/>
            <person name="Szarzynska B."/>
            <person name="Zytnicki M."/>
            <person name="Albani M.C."/>
            <person name="Kiefer C."/>
            <person name="Bergonzi S."/>
            <person name="Castaings L."/>
            <person name="Mateos J.L."/>
            <person name="Berns M.C."/>
            <person name="Bujdoso N."/>
            <person name="Piofczyk T."/>
            <person name="de Lorenzo L."/>
            <person name="Barrero-Sicilia C."/>
            <person name="Mateos I."/>
            <person name="Piednoel M."/>
            <person name="Hagmann J."/>
            <person name="Chen-Min-Tao R."/>
            <person name="Iglesias-Fernandez R."/>
            <person name="Schuster S.C."/>
            <person name="Alonso-Blanco C."/>
            <person name="Roudier F."/>
            <person name="Carbonero P."/>
            <person name="Paz-Ares J."/>
            <person name="Davis S.J."/>
            <person name="Pecinka A."/>
            <person name="Quesneville H."/>
            <person name="Colot V."/>
            <person name="Lysak M.A."/>
            <person name="Weigel D."/>
            <person name="Coupland G."/>
            <person name="Schneeberger K."/>
        </authorList>
    </citation>
    <scope>NUCLEOTIDE SEQUENCE [LARGE SCALE GENOMIC DNA]</scope>
    <source>
        <strain evidence="12">cv. Pajares</strain>
    </source>
</reference>
<feature type="compositionally biased region" description="Polar residues" evidence="9">
    <location>
        <begin position="20"/>
        <end position="37"/>
    </location>
</feature>
<evidence type="ECO:0000256" key="6">
    <source>
        <dbReference type="ARBA" id="ARBA00022989"/>
    </source>
</evidence>
<keyword evidence="12" id="KW-1185">Reference proteome</keyword>